<dbReference type="GO" id="GO:0005886">
    <property type="term" value="C:plasma membrane"/>
    <property type="evidence" value="ECO:0007669"/>
    <property type="project" value="UniProtKB-SubCell"/>
</dbReference>
<dbReference type="Proteomes" id="UP000321612">
    <property type="component" value="Unassembled WGS sequence"/>
</dbReference>
<dbReference type="Pfam" id="PF01943">
    <property type="entry name" value="Polysacc_synt"/>
    <property type="match status" value="1"/>
</dbReference>
<dbReference type="AlphaFoldDB" id="A0A5C8GMP3"/>
<keyword evidence="4 6" id="KW-1133">Transmembrane helix</keyword>
<evidence type="ECO:0000256" key="3">
    <source>
        <dbReference type="ARBA" id="ARBA00022692"/>
    </source>
</evidence>
<feature type="transmembrane region" description="Helical" evidence="6">
    <location>
        <begin position="232"/>
        <end position="249"/>
    </location>
</feature>
<feature type="transmembrane region" description="Helical" evidence="6">
    <location>
        <begin position="308"/>
        <end position="331"/>
    </location>
</feature>
<evidence type="ECO:0000256" key="6">
    <source>
        <dbReference type="SAM" id="Phobius"/>
    </source>
</evidence>
<protein>
    <submittedName>
        <fullName evidence="7">Uncharacterized protein</fullName>
    </submittedName>
</protein>
<keyword evidence="8" id="KW-1185">Reference proteome</keyword>
<dbReference type="PANTHER" id="PTHR30250">
    <property type="entry name" value="PST FAMILY PREDICTED COLANIC ACID TRANSPORTER"/>
    <property type="match status" value="1"/>
</dbReference>
<dbReference type="PANTHER" id="PTHR30250:SF11">
    <property type="entry name" value="O-ANTIGEN TRANSPORTER-RELATED"/>
    <property type="match status" value="1"/>
</dbReference>
<keyword evidence="3 6" id="KW-0812">Transmembrane</keyword>
<evidence type="ECO:0000256" key="4">
    <source>
        <dbReference type="ARBA" id="ARBA00022989"/>
    </source>
</evidence>
<accession>A0A5C8GMP3</accession>
<dbReference type="OrthoDB" id="9770347at2"/>
<dbReference type="RefSeq" id="WP_130830456.1">
    <property type="nucleotide sequence ID" value="NZ_SDIK01000046.1"/>
</dbReference>
<evidence type="ECO:0000256" key="1">
    <source>
        <dbReference type="ARBA" id="ARBA00004651"/>
    </source>
</evidence>
<feature type="transmembrane region" description="Helical" evidence="6">
    <location>
        <begin position="88"/>
        <end position="112"/>
    </location>
</feature>
<feature type="transmembrane region" description="Helical" evidence="6">
    <location>
        <begin position="184"/>
        <end position="202"/>
    </location>
</feature>
<feature type="transmembrane region" description="Helical" evidence="6">
    <location>
        <begin position="162"/>
        <end position="178"/>
    </location>
</feature>
<feature type="transmembrane region" description="Helical" evidence="6">
    <location>
        <begin position="118"/>
        <end position="141"/>
    </location>
</feature>
<feature type="transmembrane region" description="Helical" evidence="6">
    <location>
        <begin position="396"/>
        <end position="415"/>
    </location>
</feature>
<feature type="transmembrane region" description="Helical" evidence="6">
    <location>
        <begin position="261"/>
        <end position="287"/>
    </location>
</feature>
<evidence type="ECO:0000256" key="5">
    <source>
        <dbReference type="ARBA" id="ARBA00023136"/>
    </source>
</evidence>
<evidence type="ECO:0000313" key="8">
    <source>
        <dbReference type="Proteomes" id="UP000321612"/>
    </source>
</evidence>
<comment type="caution">
    <text evidence="7">The sequence shown here is derived from an EMBL/GenBank/DDBJ whole genome shotgun (WGS) entry which is preliminary data.</text>
</comment>
<proteinExistence type="predicted"/>
<feature type="transmembrane region" description="Helical" evidence="6">
    <location>
        <begin position="47"/>
        <end position="67"/>
    </location>
</feature>
<dbReference type="EMBL" id="SDIK01000046">
    <property type="protein sequence ID" value="TXJ62038.1"/>
    <property type="molecule type" value="Genomic_DNA"/>
</dbReference>
<name>A0A5C8GMP3_9BACT</name>
<evidence type="ECO:0000313" key="7">
    <source>
        <dbReference type="EMBL" id="TXJ62038.1"/>
    </source>
</evidence>
<feature type="transmembrane region" description="Helical" evidence="6">
    <location>
        <begin position="370"/>
        <end position="390"/>
    </location>
</feature>
<keyword evidence="2" id="KW-1003">Cell membrane</keyword>
<reference evidence="8" key="1">
    <citation type="submission" date="2019-05" db="EMBL/GenBank/DDBJ databases">
        <title>Prevotella brunnea sp. nov., isolated from a wound of a patient.</title>
        <authorList>
            <person name="Buhl M."/>
        </authorList>
    </citation>
    <scope>NUCLEOTIDE SEQUENCE [LARGE SCALE GENOMIC DNA]</scope>
    <source>
        <strain evidence="8">A2672</strain>
    </source>
</reference>
<gene>
    <name evidence="7" type="ORF">ETF27_06295</name>
</gene>
<dbReference type="InterPro" id="IPR050833">
    <property type="entry name" value="Poly_Biosynth_Transport"/>
</dbReference>
<comment type="subcellular location">
    <subcellularLocation>
        <location evidence="1">Cell membrane</location>
        <topology evidence="1">Multi-pass membrane protein</topology>
    </subcellularLocation>
</comment>
<organism evidence="7 8">
    <name type="scientific">Prevotella brunnea</name>
    <dbReference type="NCBI Taxonomy" id="2508867"/>
    <lineage>
        <taxon>Bacteria</taxon>
        <taxon>Pseudomonadati</taxon>
        <taxon>Bacteroidota</taxon>
        <taxon>Bacteroidia</taxon>
        <taxon>Bacteroidales</taxon>
        <taxon>Prevotellaceae</taxon>
        <taxon>Prevotella</taxon>
    </lineage>
</organism>
<feature type="transmembrane region" description="Helical" evidence="6">
    <location>
        <begin position="337"/>
        <end position="358"/>
    </location>
</feature>
<sequence length="485" mass="55310">MNKSIKMSNNPNLIKGIFQYSISTWLSFVLGLLSVVITTRLLRPDVYGLIAIFYSASSVMLYVLTIGMDGAYIRFYNEPPGTDTGSQLLYKNIIFSTLICFIVGIVTILFFGESFSDFIFGVGSKLITGLLFLYSFTNIILRYLNISFRMSFRVFQYNFQNILMNCFSRLLVIIAAFFTDGFVWIVSILTIGLFSILIIYLFTQRKEYVPIDENGKLNSSLSLVGYSEYMKFALYSAPTYIVVYLNTYVNQQVIRTMLSSYALGIFSSTVMFGSILSAVKGGFSTFWAAYVYQNYKDDRRRIEKMHDFVVIFTIFATSILVCCRDIIYLFIGKDYHSSKLFFSLLLALPVLSFLLETTDKGIALAKKNHISFLTHSASVVLNILLCLLLIPEMGLIGAAIANSFAAVLLYVLNTYYGQKLYRTIFNVKKSIIGTFLLLGILLMPTLFFNIKAIIFLVILIDFTAFFFYKRECYVILERVKRLFIS</sequence>
<evidence type="ECO:0000256" key="2">
    <source>
        <dbReference type="ARBA" id="ARBA00022475"/>
    </source>
</evidence>
<dbReference type="InterPro" id="IPR002797">
    <property type="entry name" value="Polysacc_synth"/>
</dbReference>
<feature type="transmembrane region" description="Helical" evidence="6">
    <location>
        <begin position="20"/>
        <end position="41"/>
    </location>
</feature>
<keyword evidence="5 6" id="KW-0472">Membrane</keyword>